<dbReference type="InterPro" id="IPR050162">
    <property type="entry name" value="MsrA_MetSO_reductase"/>
</dbReference>
<evidence type="ECO:0000256" key="7">
    <source>
        <dbReference type="ARBA" id="ARBA00048782"/>
    </source>
</evidence>
<comment type="catalytic activity">
    <reaction evidence="6">
        <text>L-methionyl-[protein] + [thioredoxin]-disulfide + H2O = L-methionyl-(S)-S-oxide-[protein] + [thioredoxin]-dithiol</text>
        <dbReference type="Rhea" id="RHEA:14217"/>
        <dbReference type="Rhea" id="RHEA-COMP:10698"/>
        <dbReference type="Rhea" id="RHEA-COMP:10700"/>
        <dbReference type="Rhea" id="RHEA-COMP:12313"/>
        <dbReference type="Rhea" id="RHEA-COMP:12315"/>
        <dbReference type="ChEBI" id="CHEBI:15377"/>
        <dbReference type="ChEBI" id="CHEBI:16044"/>
        <dbReference type="ChEBI" id="CHEBI:29950"/>
        <dbReference type="ChEBI" id="CHEBI:44120"/>
        <dbReference type="ChEBI" id="CHEBI:50058"/>
        <dbReference type="EC" id="1.8.4.11"/>
    </reaction>
</comment>
<proteinExistence type="inferred from homology"/>
<evidence type="ECO:0000313" key="9">
    <source>
        <dbReference type="EMBL" id="KAK7254542.1"/>
    </source>
</evidence>
<evidence type="ECO:0000259" key="8">
    <source>
        <dbReference type="Pfam" id="PF01625"/>
    </source>
</evidence>
<dbReference type="SUPFAM" id="SSF55068">
    <property type="entry name" value="Peptide methionine sulfoxide reductase"/>
    <property type="match status" value="1"/>
</dbReference>
<dbReference type="Proteomes" id="UP001363151">
    <property type="component" value="Unassembled WGS sequence"/>
</dbReference>
<evidence type="ECO:0000256" key="2">
    <source>
        <dbReference type="ARBA" id="ARBA00012502"/>
    </source>
</evidence>
<dbReference type="PANTHER" id="PTHR42799">
    <property type="entry name" value="MITOCHONDRIAL PEPTIDE METHIONINE SULFOXIDE REDUCTASE"/>
    <property type="match status" value="1"/>
</dbReference>
<dbReference type="EC" id="1.8.4.11" evidence="2"/>
<comment type="catalytic activity">
    <reaction evidence="7">
        <text>[thioredoxin]-disulfide + L-methionine + H2O = L-methionine (S)-S-oxide + [thioredoxin]-dithiol</text>
        <dbReference type="Rhea" id="RHEA:19993"/>
        <dbReference type="Rhea" id="RHEA-COMP:10698"/>
        <dbReference type="Rhea" id="RHEA-COMP:10700"/>
        <dbReference type="ChEBI" id="CHEBI:15377"/>
        <dbReference type="ChEBI" id="CHEBI:29950"/>
        <dbReference type="ChEBI" id="CHEBI:50058"/>
        <dbReference type="ChEBI" id="CHEBI:57844"/>
        <dbReference type="ChEBI" id="CHEBI:58772"/>
        <dbReference type="EC" id="1.8.4.11"/>
    </reaction>
</comment>
<keyword evidence="3" id="KW-0560">Oxidoreductase</keyword>
<evidence type="ECO:0000256" key="4">
    <source>
        <dbReference type="ARBA" id="ARBA00030273"/>
    </source>
</evidence>
<evidence type="ECO:0000256" key="1">
    <source>
        <dbReference type="ARBA" id="ARBA00005591"/>
    </source>
</evidence>
<keyword evidence="10" id="KW-1185">Reference proteome</keyword>
<protein>
    <recommendedName>
        <fullName evidence="2">peptide-methionine (S)-S-oxide reductase</fullName>
        <ecNumber evidence="2">1.8.4.11</ecNumber>
    </recommendedName>
    <alternativeName>
        <fullName evidence="5">Peptide-methionine (S)-S-oxide reductase</fullName>
    </alternativeName>
    <alternativeName>
        <fullName evidence="4">Protein-methionine-S-oxide reductase</fullName>
    </alternativeName>
</protein>
<dbReference type="EMBL" id="JBBJCI010000024">
    <property type="protein sequence ID" value="KAK7254542.1"/>
    <property type="molecule type" value="Genomic_DNA"/>
</dbReference>
<organism evidence="9 10">
    <name type="scientific">Aureococcus anophagefferens</name>
    <name type="common">Harmful bloom alga</name>
    <dbReference type="NCBI Taxonomy" id="44056"/>
    <lineage>
        <taxon>Eukaryota</taxon>
        <taxon>Sar</taxon>
        <taxon>Stramenopiles</taxon>
        <taxon>Ochrophyta</taxon>
        <taxon>Pelagophyceae</taxon>
        <taxon>Pelagomonadales</taxon>
        <taxon>Pelagomonadaceae</taxon>
        <taxon>Aureococcus</taxon>
    </lineage>
</organism>
<dbReference type="Gene3D" id="3.30.1060.10">
    <property type="entry name" value="Peptide methionine sulphoxide reductase MsrA"/>
    <property type="match status" value="1"/>
</dbReference>
<evidence type="ECO:0000256" key="5">
    <source>
        <dbReference type="ARBA" id="ARBA00030643"/>
    </source>
</evidence>
<dbReference type="InterPro" id="IPR002569">
    <property type="entry name" value="Met_Sox_Rdtase_MsrA_dom"/>
</dbReference>
<comment type="similarity">
    <text evidence="1">Belongs to the MsrA Met sulfoxide reductase family.</text>
</comment>
<dbReference type="HAMAP" id="MF_01401">
    <property type="entry name" value="MsrA"/>
    <property type="match status" value="1"/>
</dbReference>
<comment type="caution">
    <text evidence="9">The sequence shown here is derived from an EMBL/GenBank/DDBJ whole genome shotgun (WGS) entry which is preliminary data.</text>
</comment>
<accession>A0ABR1GFC1</accession>
<dbReference type="PANTHER" id="PTHR42799:SF2">
    <property type="entry name" value="MITOCHONDRIAL PEPTIDE METHIONINE SULFOXIDE REDUCTASE"/>
    <property type="match status" value="1"/>
</dbReference>
<evidence type="ECO:0000256" key="6">
    <source>
        <dbReference type="ARBA" id="ARBA00047806"/>
    </source>
</evidence>
<evidence type="ECO:0000256" key="3">
    <source>
        <dbReference type="ARBA" id="ARBA00023002"/>
    </source>
</evidence>
<dbReference type="NCBIfam" id="TIGR00401">
    <property type="entry name" value="msrA"/>
    <property type="match status" value="1"/>
</dbReference>
<evidence type="ECO:0000313" key="10">
    <source>
        <dbReference type="Proteomes" id="UP001363151"/>
    </source>
</evidence>
<sequence length="240" mass="25904">MAFWLQKPAKLLPPDQCNPGRATPNPQAAGPDALHYTKQTRLCEPFPEGLEVAIFGFGCFWCSEGALSDLDGIYSTSVGYAGGVTENPTYRDVCGGDTNHNEVVRVVFDPTKLPYAELLRVFWSSHNPCTLNRQGNDRGTQYRSGVYYFSEDQRLAAEASKVAYAGALVLAGRSKGPVSTEILPAPKYWIAEVAHQQYDAKPGSRDYCGLSPLGVACPPAQDWMTKQVPKAAAPAAAATA</sequence>
<dbReference type="InterPro" id="IPR036509">
    <property type="entry name" value="Met_Sox_Rdtase_MsrA_sf"/>
</dbReference>
<name>A0ABR1GFC1_AURAN</name>
<reference evidence="9 10" key="1">
    <citation type="submission" date="2024-03" db="EMBL/GenBank/DDBJ databases">
        <title>Aureococcus anophagefferens CCMP1851 and Kratosvirus quantuckense: Draft genome of a second virus-susceptible host strain in the model system.</title>
        <authorList>
            <person name="Chase E."/>
            <person name="Truchon A.R."/>
            <person name="Schepens W."/>
            <person name="Wilhelm S.W."/>
        </authorList>
    </citation>
    <scope>NUCLEOTIDE SEQUENCE [LARGE SCALE GENOMIC DNA]</scope>
    <source>
        <strain evidence="9 10">CCMP1851</strain>
    </source>
</reference>
<gene>
    <name evidence="9" type="primary">MSRA</name>
    <name evidence="9" type="ORF">SO694_00011487</name>
</gene>
<feature type="domain" description="Peptide methionine sulphoxide reductase MsrA" evidence="8">
    <location>
        <begin position="53"/>
        <end position="208"/>
    </location>
</feature>
<dbReference type="Pfam" id="PF01625">
    <property type="entry name" value="PMSR"/>
    <property type="match status" value="1"/>
</dbReference>